<dbReference type="GO" id="GO:0016020">
    <property type="term" value="C:membrane"/>
    <property type="evidence" value="ECO:0007669"/>
    <property type="project" value="TreeGrafter"/>
</dbReference>
<dbReference type="EMBL" id="LQMQ01000003">
    <property type="protein sequence ID" value="KUO42571.1"/>
    <property type="molecule type" value="Genomic_DNA"/>
</dbReference>
<accession>A0A147K1D8</accession>
<comment type="cofactor">
    <cofactor evidence="1">
        <name>[4Fe-4S] cluster</name>
        <dbReference type="ChEBI" id="CHEBI:49883"/>
    </cofactor>
</comment>
<dbReference type="InterPro" id="IPR005025">
    <property type="entry name" value="FMN_Rdtase-like_dom"/>
</dbReference>
<evidence type="ECO:0000259" key="3">
    <source>
        <dbReference type="PROSITE" id="PS50902"/>
    </source>
</evidence>
<gene>
    <name evidence="4" type="ORF">APZ16_01965</name>
</gene>
<dbReference type="SUPFAM" id="SSF52218">
    <property type="entry name" value="Flavoproteins"/>
    <property type="match status" value="1"/>
</dbReference>
<name>A0A147K1D8_HADYE</name>
<dbReference type="InterPro" id="IPR008254">
    <property type="entry name" value="Flavodoxin/NO_synth"/>
</dbReference>
<dbReference type="STRING" id="1776334.APZ16_01965"/>
<dbReference type="PANTHER" id="PTHR30546:SF23">
    <property type="entry name" value="FLAVOPROTEIN-LIKE PROTEIN YCP4-RELATED"/>
    <property type="match status" value="1"/>
</dbReference>
<proteinExistence type="inferred from homology"/>
<dbReference type="PANTHER" id="PTHR30546">
    <property type="entry name" value="FLAVODOXIN-RELATED PROTEIN WRBA-RELATED"/>
    <property type="match status" value="1"/>
</dbReference>
<evidence type="ECO:0000313" key="5">
    <source>
        <dbReference type="Proteomes" id="UP000074294"/>
    </source>
</evidence>
<evidence type="ECO:0000256" key="2">
    <source>
        <dbReference type="ARBA" id="ARBA00038292"/>
    </source>
</evidence>
<dbReference type="GO" id="GO:0009055">
    <property type="term" value="F:electron transfer activity"/>
    <property type="evidence" value="ECO:0007669"/>
    <property type="project" value="InterPro"/>
</dbReference>
<dbReference type="AlphaFoldDB" id="A0A147K1D8"/>
<dbReference type="PROSITE" id="PS00201">
    <property type="entry name" value="FLAVODOXIN"/>
    <property type="match status" value="1"/>
</dbReference>
<dbReference type="PROSITE" id="PS50902">
    <property type="entry name" value="FLAVODOXIN_LIKE"/>
    <property type="match status" value="1"/>
</dbReference>
<feature type="domain" description="Flavodoxin-like" evidence="3">
    <location>
        <begin position="4"/>
        <end position="150"/>
    </location>
</feature>
<evidence type="ECO:0000313" key="4">
    <source>
        <dbReference type="EMBL" id="KUO42571.1"/>
    </source>
</evidence>
<organism evidence="4 5">
    <name type="scientific">Hadarchaeum yellowstonense</name>
    <dbReference type="NCBI Taxonomy" id="1776334"/>
    <lineage>
        <taxon>Archaea</taxon>
        <taxon>Methanobacteriati</taxon>
        <taxon>Candidatus Hadarchaeota</taxon>
        <taxon>Candidatus Hadarchaeia</taxon>
        <taxon>Candidatus Hadarchaeales</taxon>
        <taxon>Candidatus Hadarchaeaceae</taxon>
        <taxon>Candidatus Hadarchaeum</taxon>
    </lineage>
</organism>
<sequence length="158" mass="16625">MPKILVIYDSTTGNTEKMAQAVAEGAKELGGVEVVVKKVDLARVEELLGADGIVIGTPCHFGQMSAKMKAFIDESVKVYGKLDGKIGAAFTSFGGSGGSETTLLSVIHALLIHGMIVVGRSERRHYGPAAVGTPNADSLEDCRELGRRVAKAVLKLTK</sequence>
<dbReference type="InterPro" id="IPR001226">
    <property type="entry name" value="Flavodoxin_CS"/>
</dbReference>
<protein>
    <submittedName>
        <fullName evidence="4">Flavodoxin</fullName>
    </submittedName>
</protein>
<dbReference type="Proteomes" id="UP000074294">
    <property type="component" value="Unassembled WGS sequence"/>
</dbReference>
<evidence type="ECO:0000256" key="1">
    <source>
        <dbReference type="ARBA" id="ARBA00001966"/>
    </source>
</evidence>
<dbReference type="Gene3D" id="3.40.50.360">
    <property type="match status" value="1"/>
</dbReference>
<comment type="caution">
    <text evidence="4">The sequence shown here is derived from an EMBL/GenBank/DDBJ whole genome shotgun (WGS) entry which is preliminary data.</text>
</comment>
<reference evidence="4 5" key="1">
    <citation type="journal article" date="2016" name="Nat. Microbiol.">
        <title>Genomic inference of the metabolism of cosmopolitan subsurface Archaea, Hadesarchaea.</title>
        <authorList>
            <person name="Baker B.J."/>
            <person name="Saw J.H."/>
            <person name="Lind A.E."/>
            <person name="Lazar C.S."/>
            <person name="Hinrichs K.-U."/>
            <person name="Teske A.P."/>
            <person name="Ettema T.J."/>
        </authorList>
    </citation>
    <scope>NUCLEOTIDE SEQUENCE [LARGE SCALE GENOMIC DNA]</scope>
</reference>
<dbReference type="GO" id="GO:0003955">
    <property type="term" value="F:NAD(P)H dehydrogenase (quinone) activity"/>
    <property type="evidence" value="ECO:0007669"/>
    <property type="project" value="TreeGrafter"/>
</dbReference>
<dbReference type="Pfam" id="PF03358">
    <property type="entry name" value="FMN_red"/>
    <property type="match status" value="1"/>
</dbReference>
<dbReference type="InterPro" id="IPR029039">
    <property type="entry name" value="Flavoprotein-like_sf"/>
</dbReference>
<dbReference type="GO" id="GO:0010181">
    <property type="term" value="F:FMN binding"/>
    <property type="evidence" value="ECO:0007669"/>
    <property type="project" value="InterPro"/>
</dbReference>
<comment type="similarity">
    <text evidence="2">Belongs to the SsuE family. Isf subfamily.</text>
</comment>